<protein>
    <recommendedName>
        <fullName evidence="4">Secreted protein</fullName>
    </recommendedName>
</protein>
<feature type="chain" id="PRO_5026755029" description="Secreted protein" evidence="1">
    <location>
        <begin position="30"/>
        <end position="270"/>
    </location>
</feature>
<comment type="caution">
    <text evidence="2">The sequence shown here is derived from an EMBL/GenBank/DDBJ whole genome shotgun (WGS) entry which is preliminary data.</text>
</comment>
<evidence type="ECO:0000313" key="2">
    <source>
        <dbReference type="EMBL" id="NEA21770.1"/>
    </source>
</evidence>
<keyword evidence="1" id="KW-0732">Signal</keyword>
<sequence>MRKVTVRRLAAAVLGTSLGIAGLAVPASAAAPPLLQADTLPAELNFEDCPAAQQLPEGADPNIWQCNVMVIHDGRLQIGKIDQPFDHPVKLTYATGYDPVDMKSAVVMGPLETDPFRVSGGILGIDGSDVFPFMQVHAKPAAVADLEFPATNVQLRLKLKVQVQNDLVGDQCAIGSKDDPITLNLTFGTTSPPAPNQPISGEIPKPVSFDPLVIGATMVDNAFAVPKSSGCGFGGLLNGFVDWRAGLPSPAGTNTAIVKSYAMWKTYAQL</sequence>
<organism evidence="2 3">
    <name type="scientific">Actinomadura bangladeshensis</name>
    <dbReference type="NCBI Taxonomy" id="453573"/>
    <lineage>
        <taxon>Bacteria</taxon>
        <taxon>Bacillati</taxon>
        <taxon>Actinomycetota</taxon>
        <taxon>Actinomycetes</taxon>
        <taxon>Streptosporangiales</taxon>
        <taxon>Thermomonosporaceae</taxon>
        <taxon>Actinomadura</taxon>
    </lineage>
</organism>
<proteinExistence type="predicted"/>
<dbReference type="AlphaFoldDB" id="A0A6L9Q8F1"/>
<feature type="signal peptide" evidence="1">
    <location>
        <begin position="1"/>
        <end position="29"/>
    </location>
</feature>
<dbReference type="Proteomes" id="UP000475532">
    <property type="component" value="Unassembled WGS sequence"/>
</dbReference>
<accession>A0A6L9Q8F1</accession>
<evidence type="ECO:0000313" key="3">
    <source>
        <dbReference type="Proteomes" id="UP000475532"/>
    </source>
</evidence>
<reference evidence="2 3" key="1">
    <citation type="submission" date="2020-01" db="EMBL/GenBank/DDBJ databases">
        <title>Insect and environment-associated Actinomycetes.</title>
        <authorList>
            <person name="Currrie C."/>
            <person name="Chevrette M."/>
            <person name="Carlson C."/>
            <person name="Stubbendieck R."/>
            <person name="Wendt-Pienkowski E."/>
        </authorList>
    </citation>
    <scope>NUCLEOTIDE SEQUENCE [LARGE SCALE GENOMIC DNA]</scope>
    <source>
        <strain evidence="2 3">SID10258</strain>
    </source>
</reference>
<dbReference type="RefSeq" id="WP_163053376.1">
    <property type="nucleotide sequence ID" value="NZ_JAAGLI010000113.1"/>
</dbReference>
<evidence type="ECO:0008006" key="4">
    <source>
        <dbReference type="Google" id="ProtNLM"/>
    </source>
</evidence>
<gene>
    <name evidence="2" type="ORF">G3I70_04555</name>
</gene>
<dbReference type="EMBL" id="JAAGLI010000113">
    <property type="protein sequence ID" value="NEA21770.1"/>
    <property type="molecule type" value="Genomic_DNA"/>
</dbReference>
<name>A0A6L9Q8F1_9ACTN</name>
<evidence type="ECO:0000256" key="1">
    <source>
        <dbReference type="SAM" id="SignalP"/>
    </source>
</evidence>